<comment type="caution">
    <text evidence="2">The sequence shown here is derived from an EMBL/GenBank/DDBJ whole genome shotgun (WGS) entry which is preliminary data.</text>
</comment>
<proteinExistence type="predicted"/>
<feature type="region of interest" description="Disordered" evidence="1">
    <location>
        <begin position="115"/>
        <end position="206"/>
    </location>
</feature>
<feature type="compositionally biased region" description="Polar residues" evidence="1">
    <location>
        <begin position="338"/>
        <end position="353"/>
    </location>
</feature>
<dbReference type="Proteomes" id="UP001293254">
    <property type="component" value="Unassembled WGS sequence"/>
</dbReference>
<keyword evidence="3" id="KW-1185">Reference proteome</keyword>
<accession>A0AAE2CLP0</accession>
<evidence type="ECO:0000313" key="3">
    <source>
        <dbReference type="Proteomes" id="UP001293254"/>
    </source>
</evidence>
<dbReference type="AlphaFoldDB" id="A0AAE2CLP0"/>
<name>A0AAE2CLP0_9LAMI</name>
<feature type="compositionally biased region" description="Polar residues" evidence="1">
    <location>
        <begin position="179"/>
        <end position="199"/>
    </location>
</feature>
<gene>
    <name evidence="2" type="ORF">Salat_1420000</name>
</gene>
<sequence length="359" mass="41051">MLERPSKNTYLDEDHWKQILSDVTGEDVVWRPYERLQQEQSEMLSLEPQRIFFTTSVLFYYQLINYQMPESTSRQLWIHRPFIVPKRYFNLWELPFQIIAPYPLVDSNYSPPAPYPLVDPNYPSGASNDGSDTPHDRPDVQDDGPNAPSEDAPLDDHPNDIADLSRTGLNDTLGFDLPHNSNNDRGTSSAGSYDNSNGSAPALRRSEKQRYPVMHWSPDVEWRPYERLQQEESQMLSLEPQRIFFTTSVLFDYQLINYHMPESAPRQLWIHRPFTVPKRCRQKLKAKDFDGPNVLDDGPNAPSEDAPLDDHPNDIVDPSCTGLNDTLDFDLPHNSNNDLGTSSAGLYDNSDSSAPALRI</sequence>
<organism evidence="2 3">
    <name type="scientific">Sesamum alatum</name>
    <dbReference type="NCBI Taxonomy" id="300844"/>
    <lineage>
        <taxon>Eukaryota</taxon>
        <taxon>Viridiplantae</taxon>
        <taxon>Streptophyta</taxon>
        <taxon>Embryophyta</taxon>
        <taxon>Tracheophyta</taxon>
        <taxon>Spermatophyta</taxon>
        <taxon>Magnoliopsida</taxon>
        <taxon>eudicotyledons</taxon>
        <taxon>Gunneridae</taxon>
        <taxon>Pentapetalae</taxon>
        <taxon>asterids</taxon>
        <taxon>lamiids</taxon>
        <taxon>Lamiales</taxon>
        <taxon>Pedaliaceae</taxon>
        <taxon>Sesamum</taxon>
    </lineage>
</organism>
<reference evidence="2" key="2">
    <citation type="journal article" date="2024" name="Plant">
        <title>Genomic evolution and insights into agronomic trait innovations of Sesamum species.</title>
        <authorList>
            <person name="Miao H."/>
            <person name="Wang L."/>
            <person name="Qu L."/>
            <person name="Liu H."/>
            <person name="Sun Y."/>
            <person name="Le M."/>
            <person name="Wang Q."/>
            <person name="Wei S."/>
            <person name="Zheng Y."/>
            <person name="Lin W."/>
            <person name="Duan Y."/>
            <person name="Cao H."/>
            <person name="Xiong S."/>
            <person name="Wang X."/>
            <person name="Wei L."/>
            <person name="Li C."/>
            <person name="Ma Q."/>
            <person name="Ju M."/>
            <person name="Zhao R."/>
            <person name="Li G."/>
            <person name="Mu C."/>
            <person name="Tian Q."/>
            <person name="Mei H."/>
            <person name="Zhang T."/>
            <person name="Gao T."/>
            <person name="Zhang H."/>
        </authorList>
    </citation>
    <scope>NUCLEOTIDE SEQUENCE</scope>
    <source>
        <strain evidence="2">3651</strain>
    </source>
</reference>
<evidence type="ECO:0000313" key="2">
    <source>
        <dbReference type="EMBL" id="KAK4426514.1"/>
    </source>
</evidence>
<dbReference type="EMBL" id="JACGWO010000005">
    <property type="protein sequence ID" value="KAK4426514.1"/>
    <property type="molecule type" value="Genomic_DNA"/>
</dbReference>
<protein>
    <submittedName>
        <fullName evidence="2">Uncharacterized protein</fullName>
    </submittedName>
</protein>
<feature type="region of interest" description="Disordered" evidence="1">
    <location>
        <begin position="338"/>
        <end position="359"/>
    </location>
</feature>
<evidence type="ECO:0000256" key="1">
    <source>
        <dbReference type="SAM" id="MobiDB-lite"/>
    </source>
</evidence>
<feature type="region of interest" description="Disordered" evidence="1">
    <location>
        <begin position="286"/>
        <end position="321"/>
    </location>
</feature>
<reference evidence="2" key="1">
    <citation type="submission" date="2020-06" db="EMBL/GenBank/DDBJ databases">
        <authorList>
            <person name="Li T."/>
            <person name="Hu X."/>
            <person name="Zhang T."/>
            <person name="Song X."/>
            <person name="Zhang H."/>
            <person name="Dai N."/>
            <person name="Sheng W."/>
            <person name="Hou X."/>
            <person name="Wei L."/>
        </authorList>
    </citation>
    <scope>NUCLEOTIDE SEQUENCE</scope>
    <source>
        <strain evidence="2">3651</strain>
        <tissue evidence="2">Leaf</tissue>
    </source>
</reference>